<organism evidence="2 3">
    <name type="scientific">Austropuccinia psidii MF-1</name>
    <dbReference type="NCBI Taxonomy" id="1389203"/>
    <lineage>
        <taxon>Eukaryota</taxon>
        <taxon>Fungi</taxon>
        <taxon>Dikarya</taxon>
        <taxon>Basidiomycota</taxon>
        <taxon>Pucciniomycotina</taxon>
        <taxon>Pucciniomycetes</taxon>
        <taxon>Pucciniales</taxon>
        <taxon>Sphaerophragmiaceae</taxon>
        <taxon>Austropuccinia</taxon>
    </lineage>
</organism>
<name>A0A9Q3BCW4_9BASI</name>
<comment type="caution">
    <text evidence="2">The sequence shown here is derived from an EMBL/GenBank/DDBJ whole genome shotgun (WGS) entry which is preliminary data.</text>
</comment>
<dbReference type="OrthoDB" id="3344688at2759"/>
<dbReference type="EMBL" id="AVOT02000423">
    <property type="protein sequence ID" value="MBW0462808.1"/>
    <property type="molecule type" value="Genomic_DNA"/>
</dbReference>
<dbReference type="Proteomes" id="UP000765509">
    <property type="component" value="Unassembled WGS sequence"/>
</dbReference>
<keyword evidence="3" id="KW-1185">Reference proteome</keyword>
<evidence type="ECO:0000259" key="1">
    <source>
        <dbReference type="Pfam" id="PF07727"/>
    </source>
</evidence>
<dbReference type="InterPro" id="IPR013103">
    <property type="entry name" value="RVT_2"/>
</dbReference>
<dbReference type="AlphaFoldDB" id="A0A9Q3BCW4"/>
<protein>
    <recommendedName>
        <fullName evidence="1">Reverse transcriptase Ty1/copia-type domain-containing protein</fullName>
    </recommendedName>
</protein>
<accession>A0A9Q3BCW4</accession>
<sequence length="137" mass="15560">MTIASPDVSKFKTLISSAYDMEDLGPIKHILGIKVTRDNNCFYLSQTSMIEQILEEYGMRNSHAVKMPLEPGAYFSVARIEEQSSFNSLKLNYRRAIGLLNYLAVPTRPDLTFPVSILSQHLERPGIQHWAGFKQIL</sequence>
<feature type="domain" description="Reverse transcriptase Ty1/copia-type" evidence="1">
    <location>
        <begin position="8"/>
        <end position="70"/>
    </location>
</feature>
<reference evidence="2" key="1">
    <citation type="submission" date="2021-03" db="EMBL/GenBank/DDBJ databases">
        <title>Draft genome sequence of rust myrtle Austropuccinia psidii MF-1, a brazilian biotype.</title>
        <authorList>
            <person name="Quecine M.C."/>
            <person name="Pachon D.M.R."/>
            <person name="Bonatelli M.L."/>
            <person name="Correr F.H."/>
            <person name="Franceschini L.M."/>
            <person name="Leite T.F."/>
            <person name="Margarido G.R.A."/>
            <person name="Almeida C.A."/>
            <person name="Ferrarezi J.A."/>
            <person name="Labate C.A."/>
        </authorList>
    </citation>
    <scope>NUCLEOTIDE SEQUENCE</scope>
    <source>
        <strain evidence="2">MF-1</strain>
    </source>
</reference>
<gene>
    <name evidence="2" type="ORF">O181_002523</name>
</gene>
<evidence type="ECO:0000313" key="3">
    <source>
        <dbReference type="Proteomes" id="UP000765509"/>
    </source>
</evidence>
<evidence type="ECO:0000313" key="2">
    <source>
        <dbReference type="EMBL" id="MBW0462808.1"/>
    </source>
</evidence>
<dbReference type="Pfam" id="PF07727">
    <property type="entry name" value="RVT_2"/>
    <property type="match status" value="1"/>
</dbReference>
<proteinExistence type="predicted"/>